<protein>
    <submittedName>
        <fullName evidence="1">Uncharacterized protein</fullName>
    </submittedName>
</protein>
<name>A0ABY4T689_9GAMM</name>
<dbReference type="Proteomes" id="UP001056681">
    <property type="component" value="Chromosome"/>
</dbReference>
<dbReference type="RefSeq" id="WP_250340113.1">
    <property type="nucleotide sequence ID" value="NZ_CP063231.1"/>
</dbReference>
<reference evidence="1" key="1">
    <citation type="submission" date="2020-10" db="EMBL/GenBank/DDBJ databases">
        <title>Whole-genome sequence of Luteibacter sp. EIF3.</title>
        <authorList>
            <person name="Friedrich I."/>
            <person name="Hertel R."/>
            <person name="Daniel R."/>
        </authorList>
    </citation>
    <scope>NUCLEOTIDE SEQUENCE</scope>
    <source>
        <strain evidence="1">EIF3</strain>
    </source>
</reference>
<proteinExistence type="predicted"/>
<evidence type="ECO:0000313" key="1">
    <source>
        <dbReference type="EMBL" id="URL59592.1"/>
    </source>
</evidence>
<organism evidence="1 2">
    <name type="scientific">Luteibacter flocculans</name>
    <dbReference type="NCBI Taxonomy" id="2780091"/>
    <lineage>
        <taxon>Bacteria</taxon>
        <taxon>Pseudomonadati</taxon>
        <taxon>Pseudomonadota</taxon>
        <taxon>Gammaproteobacteria</taxon>
        <taxon>Lysobacterales</taxon>
        <taxon>Rhodanobacteraceae</taxon>
        <taxon>Luteibacter</taxon>
    </lineage>
</organism>
<dbReference type="EMBL" id="CP063231">
    <property type="protein sequence ID" value="URL59592.1"/>
    <property type="molecule type" value="Genomic_DNA"/>
</dbReference>
<accession>A0ABY4T689</accession>
<sequence length="79" mass="8759">MKPEASQAATAAAMRETFSQIAKLPPDQVIPYLTTVVQIGFELLRDGGKQDDFVRGLLMGATEQLEKPCFITMKDMRVN</sequence>
<evidence type="ECO:0000313" key="2">
    <source>
        <dbReference type="Proteomes" id="UP001056681"/>
    </source>
</evidence>
<gene>
    <name evidence="1" type="ORF">IM816_05710</name>
</gene>
<keyword evidence="2" id="KW-1185">Reference proteome</keyword>